<dbReference type="PANTHER" id="PTHR11530">
    <property type="entry name" value="D-AMINO ACID OXIDASE"/>
    <property type="match status" value="1"/>
</dbReference>
<dbReference type="EC" id="1.4.3.3" evidence="8"/>
<dbReference type="Proteomes" id="UP000321058">
    <property type="component" value="Unassembled WGS sequence"/>
</dbReference>
<evidence type="ECO:0000256" key="5">
    <source>
        <dbReference type="ARBA" id="ARBA00022827"/>
    </source>
</evidence>
<comment type="catalytic activity">
    <reaction evidence="10">
        <text>a D-alpha-amino acid + O2 + H2O = a 2-oxocarboxylate + H2O2 + NH4(+)</text>
        <dbReference type="Rhea" id="RHEA:21816"/>
        <dbReference type="ChEBI" id="CHEBI:15377"/>
        <dbReference type="ChEBI" id="CHEBI:15379"/>
        <dbReference type="ChEBI" id="CHEBI:16240"/>
        <dbReference type="ChEBI" id="CHEBI:28938"/>
        <dbReference type="ChEBI" id="CHEBI:35179"/>
        <dbReference type="ChEBI" id="CHEBI:59871"/>
        <dbReference type="EC" id="1.4.3.3"/>
    </reaction>
    <physiologicalReaction direction="left-to-right" evidence="10">
        <dbReference type="Rhea" id="RHEA:21817"/>
    </physiologicalReaction>
</comment>
<comment type="caution">
    <text evidence="12">The sequence shown here is derived from an EMBL/GenBank/DDBJ whole genome shotgun (WGS) entry which is preliminary data.</text>
</comment>
<gene>
    <name evidence="12" type="ORF">RSO01_73230</name>
</gene>
<dbReference type="UniPathway" id="UPA00060"/>
<keyword evidence="7" id="KW-0560">Oxidoreductase</keyword>
<evidence type="ECO:0000256" key="9">
    <source>
        <dbReference type="ARBA" id="ARBA00039751"/>
    </source>
</evidence>
<dbReference type="GO" id="GO:0071949">
    <property type="term" value="F:FAD binding"/>
    <property type="evidence" value="ECO:0007669"/>
    <property type="project" value="InterPro"/>
</dbReference>
<evidence type="ECO:0000313" key="13">
    <source>
        <dbReference type="Proteomes" id="UP000321058"/>
    </source>
</evidence>
<dbReference type="Gene3D" id="3.30.9.10">
    <property type="entry name" value="D-Amino Acid Oxidase, subunit A, domain 2"/>
    <property type="match status" value="1"/>
</dbReference>
<keyword evidence="13" id="KW-1185">Reference proteome</keyword>
<evidence type="ECO:0000256" key="4">
    <source>
        <dbReference type="ARBA" id="ARBA00022630"/>
    </source>
</evidence>
<dbReference type="PANTHER" id="PTHR11530:SF11">
    <property type="entry name" value="D-ASPARTATE OXIDASE"/>
    <property type="match status" value="1"/>
</dbReference>
<feature type="domain" description="FAD dependent oxidoreductase" evidence="11">
    <location>
        <begin position="6"/>
        <end position="317"/>
    </location>
</feature>
<evidence type="ECO:0000313" key="12">
    <source>
        <dbReference type="EMBL" id="GEP60157.1"/>
    </source>
</evidence>
<evidence type="ECO:0000256" key="8">
    <source>
        <dbReference type="ARBA" id="ARBA00039101"/>
    </source>
</evidence>
<dbReference type="EMBL" id="BKAJ01000152">
    <property type="protein sequence ID" value="GEP60157.1"/>
    <property type="molecule type" value="Genomic_DNA"/>
</dbReference>
<dbReference type="SUPFAM" id="SSF54373">
    <property type="entry name" value="FAD-linked reductases, C-terminal domain"/>
    <property type="match status" value="1"/>
</dbReference>
<evidence type="ECO:0000259" key="11">
    <source>
        <dbReference type="Pfam" id="PF01266"/>
    </source>
</evidence>
<dbReference type="GO" id="GO:0009228">
    <property type="term" value="P:thiamine biosynthetic process"/>
    <property type="evidence" value="ECO:0007669"/>
    <property type="project" value="UniProtKB-KW"/>
</dbReference>
<dbReference type="InterPro" id="IPR006076">
    <property type="entry name" value="FAD-dep_OxRdtase"/>
</dbReference>
<evidence type="ECO:0000256" key="3">
    <source>
        <dbReference type="ARBA" id="ARBA00006730"/>
    </source>
</evidence>
<evidence type="ECO:0000256" key="7">
    <source>
        <dbReference type="ARBA" id="ARBA00023002"/>
    </source>
</evidence>
<sequence length="338" mass="37172">MAKPTIIVIGAGVAGLTCALELAERGLSVEVVERARTLGEGSCSWMAGGMLAPWCERATTEPEVAEWGAPSIDWWAERFPGTARQGSLVVAQPRDLPDLTRFAQRTEHFDWLDADGIAKFEPDLAGRFRRALFFRDEAHLDPRRALAALAERLQDRGVVIRFGVELAPQDARADVVVDCRGLAARDALPDLRGVRGEMVMVRSPDVSLQRPVRMLHPRLPLYIVPRGNGLFMIGATMIESERRGPVSVRSAVELLNAAYALHPGFGEAEIVELGADLRPAFPDNLPDIRRSGHVLHANGLFRHGFLLAPTLARRTADAVLSMLQPETNHADLPQRRRA</sequence>
<keyword evidence="6" id="KW-0784">Thiamine biosynthesis</keyword>
<dbReference type="GO" id="GO:0003884">
    <property type="term" value="F:D-amino-acid oxidase activity"/>
    <property type="evidence" value="ECO:0007669"/>
    <property type="project" value="UniProtKB-EC"/>
</dbReference>
<evidence type="ECO:0000256" key="10">
    <source>
        <dbReference type="ARBA" id="ARBA00049547"/>
    </source>
</evidence>
<dbReference type="InterPro" id="IPR023209">
    <property type="entry name" value="DAO"/>
</dbReference>
<keyword evidence="4" id="KW-0285">Flavoprotein</keyword>
<dbReference type="Pfam" id="PF01266">
    <property type="entry name" value="DAO"/>
    <property type="match status" value="1"/>
</dbReference>
<evidence type="ECO:0000256" key="1">
    <source>
        <dbReference type="ARBA" id="ARBA00001974"/>
    </source>
</evidence>
<evidence type="ECO:0000256" key="6">
    <source>
        <dbReference type="ARBA" id="ARBA00022977"/>
    </source>
</evidence>
<dbReference type="InterPro" id="IPR036188">
    <property type="entry name" value="FAD/NAD-bd_sf"/>
</dbReference>
<dbReference type="InterPro" id="IPR012727">
    <property type="entry name" value="Gly_oxidase_ThiO"/>
</dbReference>
<reference evidence="12 13" key="1">
    <citation type="submission" date="2019-07" db="EMBL/GenBank/DDBJ databases">
        <title>Whole genome shotgun sequence of Reyranella soli NBRC 108950.</title>
        <authorList>
            <person name="Hosoyama A."/>
            <person name="Uohara A."/>
            <person name="Ohji S."/>
            <person name="Ichikawa N."/>
        </authorList>
    </citation>
    <scope>NUCLEOTIDE SEQUENCE [LARGE SCALE GENOMIC DNA]</scope>
    <source>
        <strain evidence="12 13">NBRC 108950</strain>
    </source>
</reference>
<evidence type="ECO:0000256" key="2">
    <source>
        <dbReference type="ARBA" id="ARBA00004948"/>
    </source>
</evidence>
<organism evidence="12 13">
    <name type="scientific">Reyranella soli</name>
    <dbReference type="NCBI Taxonomy" id="1230389"/>
    <lineage>
        <taxon>Bacteria</taxon>
        <taxon>Pseudomonadati</taxon>
        <taxon>Pseudomonadota</taxon>
        <taxon>Alphaproteobacteria</taxon>
        <taxon>Hyphomicrobiales</taxon>
        <taxon>Reyranellaceae</taxon>
        <taxon>Reyranella</taxon>
    </lineage>
</organism>
<comment type="similarity">
    <text evidence="3">Belongs to the DAMOX/DASOX family.</text>
</comment>
<dbReference type="SUPFAM" id="SSF51905">
    <property type="entry name" value="FAD/NAD(P)-binding domain"/>
    <property type="match status" value="1"/>
</dbReference>
<dbReference type="NCBIfam" id="TIGR02352">
    <property type="entry name" value="thiamin_ThiO"/>
    <property type="match status" value="1"/>
</dbReference>
<accession>A0A512NMH4</accession>
<name>A0A512NMH4_9HYPH</name>
<comment type="pathway">
    <text evidence="2">Cofactor biosynthesis; thiamine diphosphate biosynthesis.</text>
</comment>
<protein>
    <recommendedName>
        <fullName evidence="9">D-amino-acid oxidase</fullName>
        <ecNumber evidence="8">1.4.3.3</ecNumber>
    </recommendedName>
</protein>
<dbReference type="GO" id="GO:0046416">
    <property type="term" value="P:D-amino acid metabolic process"/>
    <property type="evidence" value="ECO:0007669"/>
    <property type="project" value="InterPro"/>
</dbReference>
<comment type="cofactor">
    <cofactor evidence="1">
        <name>FAD</name>
        <dbReference type="ChEBI" id="CHEBI:57692"/>
    </cofactor>
</comment>
<keyword evidence="5" id="KW-0274">FAD</keyword>
<proteinExistence type="inferred from homology"/>
<dbReference type="AlphaFoldDB" id="A0A512NMH4"/>
<dbReference type="RefSeq" id="WP_174825979.1">
    <property type="nucleotide sequence ID" value="NZ_BKAJ01000152.1"/>
</dbReference>
<dbReference type="GO" id="GO:0009229">
    <property type="term" value="P:thiamine diphosphate biosynthetic process"/>
    <property type="evidence" value="ECO:0007669"/>
    <property type="project" value="UniProtKB-UniPathway"/>
</dbReference>
<dbReference type="Gene3D" id="3.50.50.60">
    <property type="entry name" value="FAD/NAD(P)-binding domain"/>
    <property type="match status" value="1"/>
</dbReference>